<reference evidence="1 2" key="1">
    <citation type="journal article" date="2013" name="PLoS ONE">
        <title>Bacterial endosymbiosis in a chordate host: long-term co-evolution and conservation of secondary metabolism.</title>
        <authorList>
            <person name="Kwan J.C."/>
            <person name="Schmidt E.W."/>
        </authorList>
    </citation>
    <scope>NUCLEOTIDE SEQUENCE [LARGE SCALE GENOMIC DNA]</scope>
    <source>
        <strain evidence="2">L6</strain>
    </source>
</reference>
<gene>
    <name evidence="1" type="ORF">P857_21</name>
</gene>
<proteinExistence type="predicted"/>
<comment type="caution">
    <text evidence="1">The sequence shown here is derived from an EMBL/GenBank/DDBJ whole genome shotgun (WGS) entry which is preliminary data.</text>
</comment>
<protein>
    <submittedName>
        <fullName evidence="1">Uncharacterized protein</fullName>
    </submittedName>
</protein>
<accession>W2V007</accession>
<organism evidence="1 2">
    <name type="scientific">Candidatus Xenolissoclinum pacificiensis L6</name>
    <dbReference type="NCBI Taxonomy" id="1401685"/>
    <lineage>
        <taxon>Bacteria</taxon>
        <taxon>Pseudomonadati</taxon>
        <taxon>Pseudomonadota</taxon>
        <taxon>Alphaproteobacteria</taxon>
        <taxon>Rickettsiales</taxon>
        <taxon>Anaplasmataceae</taxon>
        <taxon>Candidatus Xenolissoclinum</taxon>
    </lineage>
</organism>
<dbReference type="Proteomes" id="UP000018951">
    <property type="component" value="Unassembled WGS sequence"/>
</dbReference>
<evidence type="ECO:0000313" key="1">
    <source>
        <dbReference type="EMBL" id="ETO91574.1"/>
    </source>
</evidence>
<evidence type="ECO:0000313" key="2">
    <source>
        <dbReference type="Proteomes" id="UP000018951"/>
    </source>
</evidence>
<sequence length="52" mass="6009">MDSYVYRLFRIETKLSGPPCMSVVATNKAKNVFKDISRIVAYKGRKVMFFTT</sequence>
<name>W2V007_9RICK</name>
<dbReference type="AlphaFoldDB" id="W2V007"/>
<dbReference type="EMBL" id="AXCJ01000002">
    <property type="protein sequence ID" value="ETO91574.1"/>
    <property type="molecule type" value="Genomic_DNA"/>
</dbReference>
<keyword evidence="2" id="KW-1185">Reference proteome</keyword>